<gene>
    <name evidence="3" type="ORF">scyTo_0006829</name>
</gene>
<name>A0A401NGX3_SCYTO</name>
<feature type="domain" description="CULT" evidence="2">
    <location>
        <begin position="27"/>
        <end position="157"/>
    </location>
</feature>
<dbReference type="Proteomes" id="UP000288216">
    <property type="component" value="Unassembled WGS sequence"/>
</dbReference>
<dbReference type="OrthoDB" id="5778218at2759"/>
<feature type="chain" id="PRO_5019465680" description="CULT domain-containing protein" evidence="1">
    <location>
        <begin position="19"/>
        <end position="171"/>
    </location>
</feature>
<evidence type="ECO:0000313" key="4">
    <source>
        <dbReference type="Proteomes" id="UP000288216"/>
    </source>
</evidence>
<feature type="signal peptide" evidence="1">
    <location>
        <begin position="1"/>
        <end position="18"/>
    </location>
</feature>
<evidence type="ECO:0000256" key="1">
    <source>
        <dbReference type="SAM" id="SignalP"/>
    </source>
</evidence>
<dbReference type="Gene3D" id="2.170.150.20">
    <property type="entry name" value="Peptide methionine sulfoxide reductase"/>
    <property type="match status" value="1"/>
</dbReference>
<organism evidence="3 4">
    <name type="scientific">Scyliorhinus torazame</name>
    <name type="common">Cloudy catshark</name>
    <name type="synonym">Catulus torazame</name>
    <dbReference type="NCBI Taxonomy" id="75743"/>
    <lineage>
        <taxon>Eukaryota</taxon>
        <taxon>Metazoa</taxon>
        <taxon>Chordata</taxon>
        <taxon>Craniata</taxon>
        <taxon>Vertebrata</taxon>
        <taxon>Chondrichthyes</taxon>
        <taxon>Elasmobranchii</taxon>
        <taxon>Galeomorphii</taxon>
        <taxon>Galeoidea</taxon>
        <taxon>Carcharhiniformes</taxon>
        <taxon>Scyliorhinidae</taxon>
        <taxon>Scyliorhinus</taxon>
    </lineage>
</organism>
<proteinExistence type="predicted"/>
<dbReference type="EMBL" id="BFAA01002372">
    <property type="protein sequence ID" value="GCB60178.1"/>
    <property type="molecule type" value="Genomic_DNA"/>
</dbReference>
<evidence type="ECO:0000259" key="2">
    <source>
        <dbReference type="PROSITE" id="PS51788"/>
    </source>
</evidence>
<dbReference type="AlphaFoldDB" id="A0A401NGX3"/>
<protein>
    <recommendedName>
        <fullName evidence="2">CULT domain-containing protein</fullName>
    </recommendedName>
</protein>
<evidence type="ECO:0000313" key="3">
    <source>
        <dbReference type="EMBL" id="GCB60178.1"/>
    </source>
</evidence>
<dbReference type="PROSITE" id="PS51788">
    <property type="entry name" value="CULT"/>
    <property type="match status" value="1"/>
</dbReference>
<dbReference type="OMA" id="HWPADKH"/>
<dbReference type="STRING" id="75743.A0A401NGX3"/>
<keyword evidence="4" id="KW-1185">Reference proteome</keyword>
<comment type="caution">
    <text evidence="3">The sequence shown here is derived from an EMBL/GenBank/DDBJ whole genome shotgun (WGS) entry which is preliminary data.</text>
</comment>
<keyword evidence="1" id="KW-0732">Signal</keyword>
<accession>A0A401NGX3</accession>
<dbReference type="CDD" id="cd15777">
    <property type="entry name" value="CRBN_C_like"/>
    <property type="match status" value="1"/>
</dbReference>
<reference evidence="3 4" key="1">
    <citation type="journal article" date="2018" name="Nat. Ecol. Evol.">
        <title>Shark genomes provide insights into elasmobranch evolution and the origin of vertebrates.</title>
        <authorList>
            <person name="Hara Y"/>
            <person name="Yamaguchi K"/>
            <person name="Onimaru K"/>
            <person name="Kadota M"/>
            <person name="Koyanagi M"/>
            <person name="Keeley SD"/>
            <person name="Tatsumi K"/>
            <person name="Tanaka K"/>
            <person name="Motone F"/>
            <person name="Kageyama Y"/>
            <person name="Nozu R"/>
            <person name="Adachi N"/>
            <person name="Nishimura O"/>
            <person name="Nakagawa R"/>
            <person name="Tanegashima C"/>
            <person name="Kiyatake I"/>
            <person name="Matsumoto R"/>
            <person name="Murakumo K"/>
            <person name="Nishida K"/>
            <person name="Terakita A"/>
            <person name="Kuratani S"/>
            <person name="Sato K"/>
            <person name="Hyodo S Kuraku.S."/>
        </authorList>
    </citation>
    <scope>NUCLEOTIDE SEQUENCE [LARGE SCALE GENOMIC DNA]</scope>
</reference>
<dbReference type="InterPro" id="IPR034750">
    <property type="entry name" value="CULT"/>
</dbReference>
<sequence>MWLVLVPLLLLPVSRLSGQNASQDSPDELLLCRSCGLEVAASRDLRFVASALALAQRNDTVIGERRVPVQLFQNPQGLRFQVLTFKRAAVHRHWPAEEQFSWFPGHSWAVATCPRCHSHLGWSFQPNVWPRHVTDEEFEESEETFVALIIDRLLQENFAATLLLVPKSYRS</sequence>